<dbReference type="CDD" id="cd18580">
    <property type="entry name" value="ABC_6TM_ABCC_D2"/>
    <property type="match status" value="1"/>
</dbReference>
<dbReference type="GO" id="GO:0140359">
    <property type="term" value="F:ABC-type transporter activity"/>
    <property type="evidence" value="ECO:0007669"/>
    <property type="project" value="InterPro"/>
</dbReference>
<dbReference type="Proteomes" id="UP000566819">
    <property type="component" value="Unassembled WGS sequence"/>
</dbReference>
<feature type="transmembrane region" description="Helical" evidence="9">
    <location>
        <begin position="428"/>
        <end position="447"/>
    </location>
</feature>
<evidence type="ECO:0000256" key="8">
    <source>
        <dbReference type="ARBA" id="ARBA00023136"/>
    </source>
</evidence>
<dbReference type="PROSITE" id="PS50893">
    <property type="entry name" value="ABC_TRANSPORTER_2"/>
    <property type="match status" value="2"/>
</dbReference>
<dbReference type="GO" id="GO:0016887">
    <property type="term" value="F:ATP hydrolysis activity"/>
    <property type="evidence" value="ECO:0007669"/>
    <property type="project" value="InterPro"/>
</dbReference>
<feature type="transmembrane region" description="Helical" evidence="9">
    <location>
        <begin position="986"/>
        <end position="1009"/>
    </location>
</feature>
<dbReference type="FunFam" id="1.20.1560.10:FF:000055">
    <property type="entry name" value="ABC multidrug transporter (Eurofung)"/>
    <property type="match status" value="1"/>
</dbReference>
<keyword evidence="8 9" id="KW-0472">Membrane</keyword>
<dbReference type="InterPro" id="IPR056227">
    <property type="entry name" value="TMD0_ABC"/>
</dbReference>
<dbReference type="SUPFAM" id="SSF52540">
    <property type="entry name" value="P-loop containing nucleoside triphosphate hydrolases"/>
    <property type="match status" value="2"/>
</dbReference>
<protein>
    <submittedName>
        <fullName evidence="12">Uncharacterized protein</fullName>
    </submittedName>
</protein>
<keyword evidence="6" id="KW-0067">ATP-binding</keyword>
<dbReference type="FunFam" id="1.20.1560.10:FF:000066">
    <property type="entry name" value="ABC multidrug transporter (Eurofung)"/>
    <property type="match status" value="1"/>
</dbReference>
<dbReference type="InterPro" id="IPR011527">
    <property type="entry name" value="ABC1_TM_dom"/>
</dbReference>
<evidence type="ECO:0000259" key="10">
    <source>
        <dbReference type="PROSITE" id="PS50893"/>
    </source>
</evidence>
<reference evidence="12 13" key="1">
    <citation type="submission" date="2020-03" db="EMBL/GenBank/DDBJ databases">
        <title>Draft Genome Sequence of Cudoniella acicularis.</title>
        <authorList>
            <person name="Buettner E."/>
            <person name="Kellner H."/>
        </authorList>
    </citation>
    <scope>NUCLEOTIDE SEQUENCE [LARGE SCALE GENOMIC DNA]</scope>
    <source>
        <strain evidence="12 13">DSM 108380</strain>
    </source>
</reference>
<accession>A0A8H4R803</accession>
<feature type="domain" description="ABC transmembrane type-1" evidence="11">
    <location>
        <begin position="310"/>
        <end position="578"/>
    </location>
</feature>
<dbReference type="InterPro" id="IPR003593">
    <property type="entry name" value="AAA+_ATPase"/>
</dbReference>
<proteinExistence type="predicted"/>
<keyword evidence="4 9" id="KW-0812">Transmembrane</keyword>
<dbReference type="InterPro" id="IPR017871">
    <property type="entry name" value="ABC_transporter-like_CS"/>
</dbReference>
<dbReference type="FunFam" id="3.40.50.300:FF:000838">
    <property type="entry name" value="ABC multidrug transporter (Eurofung)"/>
    <property type="match status" value="1"/>
</dbReference>
<dbReference type="Gene3D" id="3.40.50.1820">
    <property type="entry name" value="alpha/beta hydrolase"/>
    <property type="match status" value="1"/>
</dbReference>
<organism evidence="12 13">
    <name type="scientific">Cudoniella acicularis</name>
    <dbReference type="NCBI Taxonomy" id="354080"/>
    <lineage>
        <taxon>Eukaryota</taxon>
        <taxon>Fungi</taxon>
        <taxon>Dikarya</taxon>
        <taxon>Ascomycota</taxon>
        <taxon>Pezizomycotina</taxon>
        <taxon>Leotiomycetes</taxon>
        <taxon>Helotiales</taxon>
        <taxon>Tricladiaceae</taxon>
        <taxon>Cudoniella</taxon>
    </lineage>
</organism>
<feature type="transmembrane region" description="Helical" evidence="9">
    <location>
        <begin position="1099"/>
        <end position="1119"/>
    </location>
</feature>
<dbReference type="Pfam" id="PF00664">
    <property type="entry name" value="ABC_membrane"/>
    <property type="match status" value="2"/>
</dbReference>
<keyword evidence="13" id="KW-1185">Reference proteome</keyword>
<dbReference type="SMART" id="SM00382">
    <property type="entry name" value="AAA"/>
    <property type="match status" value="2"/>
</dbReference>
<comment type="caution">
    <text evidence="12">The sequence shown here is derived from an EMBL/GenBank/DDBJ whole genome shotgun (WGS) entry which is preliminary data.</text>
</comment>
<feature type="domain" description="ABC transmembrane type-1" evidence="11">
    <location>
        <begin position="928"/>
        <end position="1157"/>
    </location>
</feature>
<dbReference type="CDD" id="cd03244">
    <property type="entry name" value="ABCC_MRP_domain2"/>
    <property type="match status" value="1"/>
</dbReference>
<evidence type="ECO:0000313" key="13">
    <source>
        <dbReference type="Proteomes" id="UP000566819"/>
    </source>
</evidence>
<dbReference type="Pfam" id="PF12697">
    <property type="entry name" value="Abhydrolase_6"/>
    <property type="match status" value="1"/>
</dbReference>
<dbReference type="SUPFAM" id="SSF53474">
    <property type="entry name" value="alpha/beta-Hydrolases"/>
    <property type="match status" value="1"/>
</dbReference>
<evidence type="ECO:0000256" key="5">
    <source>
        <dbReference type="ARBA" id="ARBA00022741"/>
    </source>
</evidence>
<dbReference type="InterPro" id="IPR000073">
    <property type="entry name" value="AB_hydrolase_1"/>
</dbReference>
<dbReference type="Gene3D" id="1.20.1560.10">
    <property type="entry name" value="ABC transporter type 1, transmembrane domain"/>
    <property type="match status" value="2"/>
</dbReference>
<dbReference type="Pfam" id="PF00005">
    <property type="entry name" value="ABC_tran"/>
    <property type="match status" value="2"/>
</dbReference>
<dbReference type="InterPro" id="IPR050173">
    <property type="entry name" value="ABC_transporter_C-like"/>
</dbReference>
<name>A0A8H4R803_9HELO</name>
<dbReference type="InterPro" id="IPR029058">
    <property type="entry name" value="AB_hydrolase_fold"/>
</dbReference>
<dbReference type="Pfam" id="PF24357">
    <property type="entry name" value="TMD0_ABC"/>
    <property type="match status" value="1"/>
</dbReference>
<dbReference type="SUPFAM" id="SSF90123">
    <property type="entry name" value="ABC transporter transmembrane region"/>
    <property type="match status" value="2"/>
</dbReference>
<evidence type="ECO:0000256" key="2">
    <source>
        <dbReference type="ARBA" id="ARBA00022448"/>
    </source>
</evidence>
<feature type="transmembrane region" description="Helical" evidence="9">
    <location>
        <begin position="226"/>
        <end position="246"/>
    </location>
</feature>
<dbReference type="OrthoDB" id="6500128at2759"/>
<feature type="domain" description="ABC transporter" evidence="10">
    <location>
        <begin position="1194"/>
        <end position="1425"/>
    </location>
</feature>
<sequence>MSSKPTLVLVPGAWHNASTWNKVVSLMEAQQYKCVCVTLPSTLSNPSASLLDDITAVRDLIVAETTQGRDVVVVVHSYGGGVGVSAIKGLTKQKQNASTLSTDPSGHVIGVAMMASGFGATGVGFLEGIGGQPPPSWKLDLESGFAVLVAEPRELFYHDLPEEEGNYWVKELQKQALKPFTEGGEHSYAGWMDVPVWYLITMEDKVLPFQAQQYFAQMAKAAGGDITVLALLLIGVQLALLVFWSSNHVTQATVPSAVLSFLAALAILFLSHLEHSRSVQPSFILSVYLLASVSFDAVQVRTLFLRKDELPFLIASAIDFVSEPDSSRNKNYGYGLIGATGLIYFGIAITTTLYKHRVNRAVTAFRGAVVSLIYAKTLELPGGVYDESAALTLMSTDINRLAVSLDSLNEIWARIVEMSIGIWLLERQLGWVCVAPIVIVAASVYASSHVTKRIGPRQAQWVKAIQQRVSITSSMLGSMKSVKMMGLSSNLFDTLQNHRIRELNLSKHFRIMSLWRMLLSLLPPIFGPLACFVIFAIQSSREGSNGLTASKTFSSLSIISLLTAPASSFLQSLPLIGMSTGCLNRIQKFLLSESITEARNPPARLSNNVGGAQVDGSSYELEDYQQKENMRGIAVSFRDASIPPSPGSSAVLHGISFQVQKETLTMIVGIVGSGKSTLLKAIIGELKCESGDIENSHENMAYCAQSPWLPNSTVRQIICGHQDNRVDDEAWYNIVLYACAFDEDVRLLPQHDDTIIGSRGVTLSGGQKQRLALARAIYSRLSVMVFDDVLSAIDARTEKLIVERLFGTTGLLRRLNSTIILATHAVHHLSLADKVIVLGADGRIAEQGTFEMLRTQNGFVSKLLQNPELLASKSHSELETKDGPKQKQSTTVAKVLRGATANDVADLTRQIGDLSVYKYYLKSIGWKVVLANAISTLYMKITPNSGVNLHQVLLKSVMKAPQSFFDETDSGITLNRFSQDMTLVDGTLPAAAVLTFSAMVGCLAQMALIATGSSYMAITCPFLIFVLYLLQNFYLRTSRQMRFLDLECNSPLYTHFAETLEGLSTIRSFGWQRQFTATNLEHLDISQRPYYLLFCIQRWFNLFLLLIVGVIVIVVVALATSLVDSTSPGRIGVALSSVVGFNSTLGSMMLFWIQLETSLGAIARLKGFEEGTGPEDKEAESFVPSQDWPSQGAIEFAGVSASYGENSPALRDISFSIRHGEKIGICGRTGSGKSSLLSVLLRILDNSSGTITIDGLDLSTIPREIIRSRILAIPQEPFILSGTVRLNADPFKLVSDDLIIAALTKVGLWTILESRGGLDAEMTANPLSQGQQQIFCLARAMLRRGNRILVLDEATSNVDAETDGVMQRLIREEFKEWTIITVAHRLDTILDSDKILVLDKGVIVENDSPDELLARKGAFWELRGRH</sequence>
<evidence type="ECO:0000256" key="1">
    <source>
        <dbReference type="ARBA" id="ARBA00004651"/>
    </source>
</evidence>
<dbReference type="CDD" id="cd03250">
    <property type="entry name" value="ABCC_MRP_domain1"/>
    <property type="match status" value="1"/>
</dbReference>
<dbReference type="PANTHER" id="PTHR24223:SF269">
    <property type="entry name" value="ABC MULTIDRUG TRANSPORTER (EUROFUNG)-RELATED"/>
    <property type="match status" value="1"/>
</dbReference>
<feature type="transmembrane region" description="Helical" evidence="9">
    <location>
        <begin position="514"/>
        <end position="537"/>
    </location>
</feature>
<gene>
    <name evidence="12" type="ORF">G7Y89_g13720</name>
</gene>
<dbReference type="InterPro" id="IPR044746">
    <property type="entry name" value="ABCC_6TM_D1"/>
</dbReference>
<feature type="transmembrane region" description="Helical" evidence="9">
    <location>
        <begin position="252"/>
        <end position="271"/>
    </location>
</feature>
<feature type="transmembrane region" description="Helical" evidence="9">
    <location>
        <begin position="1131"/>
        <end position="1153"/>
    </location>
</feature>
<comment type="subcellular location">
    <subcellularLocation>
        <location evidence="1">Cell membrane</location>
        <topology evidence="1">Multi-pass membrane protein</topology>
    </subcellularLocation>
</comment>
<evidence type="ECO:0000313" key="12">
    <source>
        <dbReference type="EMBL" id="KAF4624451.1"/>
    </source>
</evidence>
<dbReference type="GO" id="GO:0005886">
    <property type="term" value="C:plasma membrane"/>
    <property type="evidence" value="ECO:0007669"/>
    <property type="project" value="UniProtKB-SubCell"/>
</dbReference>
<evidence type="ECO:0000256" key="4">
    <source>
        <dbReference type="ARBA" id="ARBA00022692"/>
    </source>
</evidence>
<evidence type="ECO:0000256" key="9">
    <source>
        <dbReference type="SAM" id="Phobius"/>
    </source>
</evidence>
<dbReference type="InterPro" id="IPR003439">
    <property type="entry name" value="ABC_transporter-like_ATP-bd"/>
</dbReference>
<dbReference type="PROSITE" id="PS00211">
    <property type="entry name" value="ABC_TRANSPORTER_1"/>
    <property type="match status" value="1"/>
</dbReference>
<dbReference type="InterPro" id="IPR036640">
    <property type="entry name" value="ABC1_TM_sf"/>
</dbReference>
<dbReference type="Gene3D" id="3.40.50.300">
    <property type="entry name" value="P-loop containing nucleotide triphosphate hydrolases"/>
    <property type="match status" value="2"/>
</dbReference>
<dbReference type="PROSITE" id="PS50929">
    <property type="entry name" value="ABC_TM1F"/>
    <property type="match status" value="2"/>
</dbReference>
<keyword evidence="5" id="KW-0547">Nucleotide-binding</keyword>
<dbReference type="InterPro" id="IPR027417">
    <property type="entry name" value="P-loop_NTPase"/>
</dbReference>
<dbReference type="EMBL" id="JAAMPI010001653">
    <property type="protein sequence ID" value="KAF4624451.1"/>
    <property type="molecule type" value="Genomic_DNA"/>
</dbReference>
<keyword evidence="3" id="KW-1003">Cell membrane</keyword>
<dbReference type="InterPro" id="IPR044726">
    <property type="entry name" value="ABCC_6TM_D2"/>
</dbReference>
<dbReference type="PANTHER" id="PTHR24223">
    <property type="entry name" value="ATP-BINDING CASSETTE SUB-FAMILY C"/>
    <property type="match status" value="1"/>
</dbReference>
<evidence type="ECO:0000256" key="3">
    <source>
        <dbReference type="ARBA" id="ARBA00022475"/>
    </source>
</evidence>
<feature type="transmembrane region" description="Helical" evidence="9">
    <location>
        <begin position="557"/>
        <end position="578"/>
    </location>
</feature>
<dbReference type="GO" id="GO:0005524">
    <property type="term" value="F:ATP binding"/>
    <property type="evidence" value="ECO:0007669"/>
    <property type="project" value="UniProtKB-KW"/>
</dbReference>
<feature type="transmembrane region" description="Helical" evidence="9">
    <location>
        <begin position="1015"/>
        <end position="1035"/>
    </location>
</feature>
<keyword evidence="2" id="KW-0813">Transport</keyword>
<dbReference type="CDD" id="cd18579">
    <property type="entry name" value="ABC_6TM_ABCC_D1"/>
    <property type="match status" value="1"/>
</dbReference>
<feature type="transmembrane region" description="Helical" evidence="9">
    <location>
        <begin position="332"/>
        <end position="354"/>
    </location>
</feature>
<evidence type="ECO:0000256" key="6">
    <source>
        <dbReference type="ARBA" id="ARBA00022840"/>
    </source>
</evidence>
<feature type="domain" description="ABC transporter" evidence="10">
    <location>
        <begin position="637"/>
        <end position="866"/>
    </location>
</feature>
<feature type="transmembrane region" description="Helical" evidence="9">
    <location>
        <begin position="283"/>
        <end position="304"/>
    </location>
</feature>
<evidence type="ECO:0000256" key="7">
    <source>
        <dbReference type="ARBA" id="ARBA00022989"/>
    </source>
</evidence>
<keyword evidence="7 9" id="KW-1133">Transmembrane helix</keyword>
<evidence type="ECO:0000259" key="11">
    <source>
        <dbReference type="PROSITE" id="PS50929"/>
    </source>
</evidence>